<dbReference type="Gene3D" id="3.40.50.360">
    <property type="match status" value="1"/>
</dbReference>
<dbReference type="PANTHER" id="PTHR30543:SF21">
    <property type="entry name" value="NAD(P)H-DEPENDENT FMN REDUCTASE LOT6"/>
    <property type="match status" value="1"/>
</dbReference>
<dbReference type="SUPFAM" id="SSF52218">
    <property type="entry name" value="Flavoproteins"/>
    <property type="match status" value="1"/>
</dbReference>
<dbReference type="InterPro" id="IPR050712">
    <property type="entry name" value="NAD(P)H-dep_reductase"/>
</dbReference>
<reference evidence="2 3" key="1">
    <citation type="submission" date="2024-09" db="EMBL/GenBank/DDBJ databases">
        <authorList>
            <person name="Sun Q."/>
            <person name="Mori K."/>
        </authorList>
    </citation>
    <scope>NUCLEOTIDE SEQUENCE [LARGE SCALE GENOMIC DNA]</scope>
    <source>
        <strain evidence="2 3">JCM 3143</strain>
    </source>
</reference>
<proteinExistence type="predicted"/>
<protein>
    <submittedName>
        <fullName evidence="2">NADPH-dependent FMN reductase</fullName>
        <ecNumber evidence="2">1.-.-.-</ecNumber>
    </submittedName>
</protein>
<dbReference type="InterPro" id="IPR005025">
    <property type="entry name" value="FMN_Rdtase-like_dom"/>
</dbReference>
<dbReference type="InterPro" id="IPR029039">
    <property type="entry name" value="Flavoprotein-like_sf"/>
</dbReference>
<dbReference type="Proteomes" id="UP001589532">
    <property type="component" value="Unassembled WGS sequence"/>
</dbReference>
<keyword evidence="2" id="KW-0560">Oxidoreductase</keyword>
<keyword evidence="3" id="KW-1185">Reference proteome</keyword>
<dbReference type="EC" id="1.-.-.-" evidence="2"/>
<dbReference type="GO" id="GO:0016491">
    <property type="term" value="F:oxidoreductase activity"/>
    <property type="evidence" value="ECO:0007669"/>
    <property type="project" value="UniProtKB-KW"/>
</dbReference>
<accession>A0ABV5RUN5</accession>
<dbReference type="PANTHER" id="PTHR30543">
    <property type="entry name" value="CHROMATE REDUCTASE"/>
    <property type="match status" value="1"/>
</dbReference>
<dbReference type="Pfam" id="PF03358">
    <property type="entry name" value="FMN_red"/>
    <property type="match status" value="1"/>
</dbReference>
<dbReference type="EMBL" id="JBHMBW010000003">
    <property type="protein sequence ID" value="MFB9622263.1"/>
    <property type="molecule type" value="Genomic_DNA"/>
</dbReference>
<comment type="caution">
    <text evidence="2">The sequence shown here is derived from an EMBL/GenBank/DDBJ whole genome shotgun (WGS) entry which is preliminary data.</text>
</comment>
<sequence>MIRIALVVGSTRPGRRGTAVARWVLDTAATHPAVAGGRAVLDLLDVADFQLPLLDEPVPAAFGAYTRPHTRRWAAAVAAFDAFVFVTPEYNHSFPAALKNALDYLYAEWQDKAAGFVGYGTSGGTRAVEQLRQVMGELRIADVPTQVALSMFADFTFTDPTDPTQPGTCTPAPHHADALSRMLEEIIAWSAALAPLRAQAQPLPA</sequence>
<name>A0ABV5RUN5_9ACTN</name>
<evidence type="ECO:0000313" key="3">
    <source>
        <dbReference type="Proteomes" id="UP001589532"/>
    </source>
</evidence>
<evidence type="ECO:0000259" key="1">
    <source>
        <dbReference type="Pfam" id="PF03358"/>
    </source>
</evidence>
<feature type="domain" description="NADPH-dependent FMN reductase-like" evidence="1">
    <location>
        <begin position="3"/>
        <end position="152"/>
    </location>
</feature>
<gene>
    <name evidence="2" type="ORF">ACFFSA_04145</name>
</gene>
<evidence type="ECO:0000313" key="2">
    <source>
        <dbReference type="EMBL" id="MFB9622263.1"/>
    </source>
</evidence>
<organism evidence="2 3">
    <name type="scientific">Nonomuraea helvata</name>
    <dbReference type="NCBI Taxonomy" id="37484"/>
    <lineage>
        <taxon>Bacteria</taxon>
        <taxon>Bacillati</taxon>
        <taxon>Actinomycetota</taxon>
        <taxon>Actinomycetes</taxon>
        <taxon>Streptosporangiales</taxon>
        <taxon>Streptosporangiaceae</taxon>
        <taxon>Nonomuraea</taxon>
    </lineage>
</organism>
<dbReference type="RefSeq" id="WP_344997280.1">
    <property type="nucleotide sequence ID" value="NZ_BAAAXV010000009.1"/>
</dbReference>